<protein>
    <submittedName>
        <fullName evidence="4">Peptidase M24</fullName>
    </submittedName>
</protein>
<dbReference type="EMBL" id="LUKF01000001">
    <property type="protein sequence ID" value="KYG70724.1"/>
    <property type="molecule type" value="Genomic_DNA"/>
</dbReference>
<dbReference type="PANTHER" id="PTHR21666">
    <property type="entry name" value="PEPTIDASE-RELATED"/>
    <property type="match status" value="1"/>
</dbReference>
<feature type="domain" description="M23ase beta-sheet core" evidence="3">
    <location>
        <begin position="270"/>
        <end position="364"/>
    </location>
</feature>
<dbReference type="Gene3D" id="2.70.70.10">
    <property type="entry name" value="Glucose Permease (Domain IIA)"/>
    <property type="match status" value="1"/>
</dbReference>
<dbReference type="InterPro" id="IPR050570">
    <property type="entry name" value="Cell_wall_metabolism_enzyme"/>
</dbReference>
<feature type="chain" id="PRO_5007573883" evidence="2">
    <location>
        <begin position="23"/>
        <end position="371"/>
    </location>
</feature>
<feature type="signal peptide" evidence="2">
    <location>
        <begin position="1"/>
        <end position="22"/>
    </location>
</feature>
<dbReference type="AlphaFoldDB" id="A0A150WWB6"/>
<dbReference type="GO" id="GO:0004222">
    <property type="term" value="F:metalloendopeptidase activity"/>
    <property type="evidence" value="ECO:0007669"/>
    <property type="project" value="TreeGrafter"/>
</dbReference>
<evidence type="ECO:0000256" key="2">
    <source>
        <dbReference type="SAM" id="SignalP"/>
    </source>
</evidence>
<dbReference type="Gene3D" id="6.10.250.3150">
    <property type="match status" value="1"/>
</dbReference>
<evidence type="ECO:0000313" key="4">
    <source>
        <dbReference type="EMBL" id="KYG70724.1"/>
    </source>
</evidence>
<dbReference type="Pfam" id="PF01551">
    <property type="entry name" value="Peptidase_M23"/>
    <property type="match status" value="1"/>
</dbReference>
<feature type="coiled-coil region" evidence="1">
    <location>
        <begin position="26"/>
        <end position="102"/>
    </location>
</feature>
<dbReference type="PANTHER" id="PTHR21666:SF270">
    <property type="entry name" value="MUREIN HYDROLASE ACTIVATOR ENVC"/>
    <property type="match status" value="1"/>
</dbReference>
<organism evidence="4 5">
    <name type="scientific">Bdellovibrio bacteriovorus</name>
    <dbReference type="NCBI Taxonomy" id="959"/>
    <lineage>
        <taxon>Bacteria</taxon>
        <taxon>Pseudomonadati</taxon>
        <taxon>Bdellovibrionota</taxon>
        <taxon>Bdellovibrionia</taxon>
        <taxon>Bdellovibrionales</taxon>
        <taxon>Pseudobdellovibrionaceae</taxon>
        <taxon>Bdellovibrio</taxon>
    </lineage>
</organism>
<dbReference type="SUPFAM" id="SSF51261">
    <property type="entry name" value="Duplicated hybrid motif"/>
    <property type="match status" value="1"/>
</dbReference>
<proteinExistence type="predicted"/>
<dbReference type="CDD" id="cd12797">
    <property type="entry name" value="M23_peptidase"/>
    <property type="match status" value="1"/>
</dbReference>
<dbReference type="InterPro" id="IPR011055">
    <property type="entry name" value="Dup_hybrid_motif"/>
</dbReference>
<keyword evidence="2" id="KW-0732">Signal</keyword>
<gene>
    <name evidence="4" type="ORF">AZI85_01975</name>
</gene>
<reference evidence="4 5" key="1">
    <citation type="submission" date="2016-03" db="EMBL/GenBank/DDBJ databases">
        <authorList>
            <person name="Ploux O."/>
        </authorList>
    </citation>
    <scope>NUCLEOTIDE SEQUENCE [LARGE SCALE GENOMIC DNA]</scope>
    <source>
        <strain evidence="4 5">BER2</strain>
    </source>
</reference>
<comment type="caution">
    <text evidence="4">The sequence shown here is derived from an EMBL/GenBank/DDBJ whole genome shotgun (WGS) entry which is preliminary data.</text>
</comment>
<feature type="coiled-coil region" evidence="1">
    <location>
        <begin position="149"/>
        <end position="193"/>
    </location>
</feature>
<dbReference type="InterPro" id="IPR016047">
    <property type="entry name" value="M23ase_b-sheet_dom"/>
</dbReference>
<evidence type="ECO:0000259" key="3">
    <source>
        <dbReference type="Pfam" id="PF01551"/>
    </source>
</evidence>
<evidence type="ECO:0000313" key="5">
    <source>
        <dbReference type="Proteomes" id="UP000075391"/>
    </source>
</evidence>
<dbReference type="OrthoDB" id="5289429at2"/>
<accession>A0A150WWB6</accession>
<sequence length="371" mass="41546">MKLFQVLLAVLLSSAMTTSALASTAADTIAKDFEAQKKNLEDAELKQRQVLSALYQLNKKIKKIVTEKGDLSQQRAFLEVNIKNLSQKVDELDQRSKSQKALLAERLRAIYKLGGPSVARFLFSSDSSASLERNLKILGIVAARDLDLIKNYGRDLKELQNKKKMLAQRLESLKAIENKIVAQEKQFRKEQELKGKLLDGIRKSKLFAINKINGLREKSLQYNIEDAGLFDLLFKPSFADQKGALPQPLPGVVTRKFGLMKGEDHPYTISHKGIFISAAKGSPIKSVFEGRISYVGDLPGFGTTLIVDHGDHYYTVYSHAEEVKVGVGDEITQSQVIAQVGESTRESNPGLYFEIRHFSEPYDPQQWMKGL</sequence>
<name>A0A150WWB6_BDEBC</name>
<dbReference type="Proteomes" id="UP000075391">
    <property type="component" value="Unassembled WGS sequence"/>
</dbReference>
<dbReference type="RefSeq" id="WP_063242491.1">
    <property type="nucleotide sequence ID" value="NZ_LUKF01000001.1"/>
</dbReference>
<keyword evidence="1" id="KW-0175">Coiled coil</keyword>
<evidence type="ECO:0000256" key="1">
    <source>
        <dbReference type="SAM" id="Coils"/>
    </source>
</evidence>